<evidence type="ECO:0000313" key="3">
    <source>
        <dbReference type="Proteomes" id="UP001597083"/>
    </source>
</evidence>
<protein>
    <submittedName>
        <fullName evidence="2">DUF1731 domain-containing protein</fullName>
    </submittedName>
</protein>
<dbReference type="EMBL" id="JBHTIR010001207">
    <property type="protein sequence ID" value="MFD0852268.1"/>
    <property type="molecule type" value="Genomic_DNA"/>
</dbReference>
<keyword evidence="3" id="KW-1185">Reference proteome</keyword>
<accession>A0ABW3CCT1</accession>
<sequence>MAPRRLAESGFGFAHPELEGALRDLLEAR</sequence>
<reference evidence="3" key="1">
    <citation type="journal article" date="2019" name="Int. J. Syst. Evol. Microbiol.">
        <title>The Global Catalogue of Microorganisms (GCM) 10K type strain sequencing project: providing services to taxonomists for standard genome sequencing and annotation.</title>
        <authorList>
            <consortium name="The Broad Institute Genomics Platform"/>
            <consortium name="The Broad Institute Genome Sequencing Center for Infectious Disease"/>
            <person name="Wu L."/>
            <person name="Ma J."/>
        </authorList>
    </citation>
    <scope>NUCLEOTIDE SEQUENCE [LARGE SCALE GENOMIC DNA]</scope>
    <source>
        <strain evidence="3">JCM 31696</strain>
    </source>
</reference>
<gene>
    <name evidence="2" type="ORF">ACFQ07_08545</name>
</gene>
<feature type="domain" description="DUF1731" evidence="1">
    <location>
        <begin position="2"/>
        <end position="25"/>
    </location>
</feature>
<dbReference type="Proteomes" id="UP001597083">
    <property type="component" value="Unassembled WGS sequence"/>
</dbReference>
<dbReference type="InterPro" id="IPR013549">
    <property type="entry name" value="DUF1731"/>
</dbReference>
<dbReference type="Pfam" id="PF08338">
    <property type="entry name" value="DUF1731"/>
    <property type="match status" value="1"/>
</dbReference>
<evidence type="ECO:0000313" key="2">
    <source>
        <dbReference type="EMBL" id="MFD0852268.1"/>
    </source>
</evidence>
<organism evidence="2 3">
    <name type="scientific">Actinomadura adrarensis</name>
    <dbReference type="NCBI Taxonomy" id="1819600"/>
    <lineage>
        <taxon>Bacteria</taxon>
        <taxon>Bacillati</taxon>
        <taxon>Actinomycetota</taxon>
        <taxon>Actinomycetes</taxon>
        <taxon>Streptosporangiales</taxon>
        <taxon>Thermomonosporaceae</taxon>
        <taxon>Actinomadura</taxon>
    </lineage>
</organism>
<proteinExistence type="predicted"/>
<comment type="caution">
    <text evidence="2">The sequence shown here is derived from an EMBL/GenBank/DDBJ whole genome shotgun (WGS) entry which is preliminary data.</text>
</comment>
<evidence type="ECO:0000259" key="1">
    <source>
        <dbReference type="Pfam" id="PF08338"/>
    </source>
</evidence>
<name>A0ABW3CCT1_9ACTN</name>